<dbReference type="SUPFAM" id="SSF52151">
    <property type="entry name" value="FabD/lysophospholipase-like"/>
    <property type="match status" value="1"/>
</dbReference>
<evidence type="ECO:0000256" key="3">
    <source>
        <dbReference type="ARBA" id="ARBA00022963"/>
    </source>
</evidence>
<reference evidence="8" key="1">
    <citation type="submission" date="2015-11" db="EMBL/GenBank/DDBJ databases">
        <authorList>
            <person name="Zhang Y."/>
            <person name="Guo Z."/>
        </authorList>
    </citation>
    <scope>NUCLEOTIDE SEQUENCE</scope>
    <source>
        <strain evidence="8">BN30871</strain>
    </source>
</reference>
<feature type="domain" description="PNPLA" evidence="7">
    <location>
        <begin position="30"/>
        <end position="223"/>
    </location>
</feature>
<dbReference type="Pfam" id="PF01734">
    <property type="entry name" value="Patatin"/>
    <property type="match status" value="1"/>
</dbReference>
<dbReference type="AlphaFoldDB" id="A0A0S4XMH1"/>
<feature type="short sequence motif" description="GXSXG" evidence="6">
    <location>
        <begin position="61"/>
        <end position="65"/>
    </location>
</feature>
<dbReference type="InterPro" id="IPR016035">
    <property type="entry name" value="Acyl_Trfase/lysoPLipase"/>
</dbReference>
<comment type="caution">
    <text evidence="6">Lacks conserved residue(s) required for the propagation of feature annotation.</text>
</comment>
<evidence type="ECO:0000256" key="4">
    <source>
        <dbReference type="ARBA" id="ARBA00023098"/>
    </source>
</evidence>
<dbReference type="GO" id="GO:0019867">
    <property type="term" value="C:outer membrane"/>
    <property type="evidence" value="ECO:0007669"/>
    <property type="project" value="InterPro"/>
</dbReference>
<dbReference type="GO" id="GO:0016042">
    <property type="term" value="P:lipid catabolic process"/>
    <property type="evidence" value="ECO:0007669"/>
    <property type="project" value="UniProtKB-UniRule"/>
</dbReference>
<dbReference type="Gene3D" id="3.10.20.310">
    <property type="entry name" value="membrane protein fhac"/>
    <property type="match status" value="1"/>
</dbReference>
<protein>
    <submittedName>
        <fullName evidence="8">Putative Patatin</fullName>
    </submittedName>
</protein>
<dbReference type="PANTHER" id="PTHR14226:SF29">
    <property type="entry name" value="NEUROPATHY TARGET ESTERASE SWS"/>
    <property type="match status" value="1"/>
</dbReference>
<evidence type="ECO:0000256" key="1">
    <source>
        <dbReference type="ARBA" id="ARBA00004370"/>
    </source>
</evidence>
<dbReference type="InterPro" id="IPR050301">
    <property type="entry name" value="NTE"/>
</dbReference>
<organism evidence="8">
    <name type="scientific">Sulfurovum sp. enrichment culture clone C5</name>
    <dbReference type="NCBI Taxonomy" id="497650"/>
    <lineage>
        <taxon>Bacteria</taxon>
        <taxon>Pseudomonadati</taxon>
        <taxon>Campylobacterota</taxon>
        <taxon>Epsilonproteobacteria</taxon>
        <taxon>Campylobacterales</taxon>
        <taxon>Sulfurovaceae</taxon>
        <taxon>Sulfurovum</taxon>
        <taxon>environmental samples</taxon>
    </lineage>
</organism>
<gene>
    <name evidence="8" type="ORF">BN3087_200002</name>
</gene>
<dbReference type="GO" id="GO:0016787">
    <property type="term" value="F:hydrolase activity"/>
    <property type="evidence" value="ECO:0007669"/>
    <property type="project" value="UniProtKB-UniRule"/>
</dbReference>
<proteinExistence type="predicted"/>
<dbReference type="PROSITE" id="PS51635">
    <property type="entry name" value="PNPLA"/>
    <property type="match status" value="1"/>
</dbReference>
<dbReference type="Gene3D" id="3.40.1090.10">
    <property type="entry name" value="Cytosolic phospholipase A2 catalytic domain"/>
    <property type="match status" value="2"/>
</dbReference>
<comment type="subcellular location">
    <subcellularLocation>
        <location evidence="1">Membrane</location>
    </subcellularLocation>
</comment>
<dbReference type="CDD" id="cd07205">
    <property type="entry name" value="Pat_PNPLA6_PNPLA7_NTE1_like"/>
    <property type="match status" value="1"/>
</dbReference>
<dbReference type="InterPro" id="IPR002641">
    <property type="entry name" value="PNPLA_dom"/>
</dbReference>
<dbReference type="Pfam" id="PF07244">
    <property type="entry name" value="POTRA"/>
    <property type="match status" value="1"/>
</dbReference>
<keyword evidence="4 6" id="KW-0443">Lipid metabolism</keyword>
<keyword evidence="5" id="KW-0472">Membrane</keyword>
<feature type="active site" description="Nucleophile" evidence="6">
    <location>
        <position position="63"/>
    </location>
</feature>
<dbReference type="Gene3D" id="2.40.160.50">
    <property type="entry name" value="membrane protein fhac: a member of the omp85/tpsb transporter family"/>
    <property type="match status" value="1"/>
</dbReference>
<dbReference type="InterPro" id="IPR000184">
    <property type="entry name" value="Bac_surfAg_D15"/>
</dbReference>
<keyword evidence="3 6" id="KW-0442">Lipid degradation</keyword>
<keyword evidence="2 6" id="KW-0378">Hydrolase</keyword>
<dbReference type="EMBL" id="FAXN01000019">
    <property type="protein sequence ID" value="CUV65141.1"/>
    <property type="molecule type" value="Genomic_DNA"/>
</dbReference>
<evidence type="ECO:0000256" key="2">
    <source>
        <dbReference type="ARBA" id="ARBA00022801"/>
    </source>
</evidence>
<dbReference type="PANTHER" id="PTHR14226">
    <property type="entry name" value="NEUROPATHY TARGET ESTERASE/SWISS CHEESE D.MELANOGASTER"/>
    <property type="match status" value="1"/>
</dbReference>
<sequence length="737" mass="83230">MKRLILILFILFVANADTDLKKNHNPKLCLVLSGGGAKGLAHIGVIKALEEQNIKPDCVVGTSAGALIGGLYASGMDAKELEKSIRSIDFDEVLYYKPKRKEFIQYTRDMDYKSNDMLDITLSKDGTIELPQFVLNSVKIEEVLRSLLVKYPQNIDFDDLPMRFRAVATDISNGEKVVLSKGQLSQALRASMAIPAVFSTVEMNNTLLSDGMISSNLPIEVAKNLKAERIIVVNVDSGLLKKDEIKNFFDVSEQLLNILVDKNVEREKKLLNKNDIYIGIDTKDIKNLDFSKLDDAIKRGYDAVKNNHTTKVALSSIPKNYYSENKKNTISANNDTVYISQIYFNIDNKSYSKNIKNIVSVKEGDIFEIEKINKDIRDLINSGYVDSVNYEITKNDQNYKLIYNIKTKDVSKNSYHIGLEVESSKIENQSISLYLSHRNQWVNNLGGEWRNYLTLGKTSEMISEFNQPITDKQDWFIRPSLSFAYENNYAYLDNSLDTTTQYNTNRQNISIMAGKSIENLGEWSIGASWNRDELKKETSNPLLPIPSDKSDYLTLDANLIIDQLNDIYIPTDGYLFHLNTKISPTKKSNEDRFIQANLLGIYAIQKDKQSITFTAEAQGRQANESIFLSPIKLGGYHHLSGYEKNQFIGNYMIYGSATYRYLTSLKLFGEPLMVGTSFEAGNIWDDIDDVSLNNAKYAGSVFGAIKTPIGPIQLGVGMNKNGDSNIYFYLGRTIENY</sequence>
<evidence type="ECO:0000313" key="8">
    <source>
        <dbReference type="EMBL" id="CUV65141.1"/>
    </source>
</evidence>
<feature type="short sequence motif" description="GXGXXG" evidence="6">
    <location>
        <begin position="34"/>
        <end position="39"/>
    </location>
</feature>
<evidence type="ECO:0000256" key="6">
    <source>
        <dbReference type="PROSITE-ProRule" id="PRU01161"/>
    </source>
</evidence>
<name>A0A0S4XMH1_9BACT</name>
<dbReference type="Pfam" id="PF01103">
    <property type="entry name" value="Omp85"/>
    <property type="match status" value="1"/>
</dbReference>
<evidence type="ECO:0000256" key="5">
    <source>
        <dbReference type="ARBA" id="ARBA00023136"/>
    </source>
</evidence>
<feature type="active site" description="Proton acceptor" evidence="6">
    <location>
        <position position="210"/>
    </location>
</feature>
<evidence type="ECO:0000259" key="7">
    <source>
        <dbReference type="PROSITE" id="PS51635"/>
    </source>
</evidence>
<accession>A0A0S4XMH1</accession>
<dbReference type="InterPro" id="IPR010827">
    <property type="entry name" value="BamA/TamA_POTRA"/>
</dbReference>